<feature type="domain" description="Carrier" evidence="10">
    <location>
        <begin position="1536"/>
        <end position="1621"/>
    </location>
</feature>
<dbReference type="PANTHER" id="PTHR45527:SF10">
    <property type="entry name" value="PYOCHELIN SYNTHASE PCHF"/>
    <property type="match status" value="1"/>
</dbReference>
<feature type="region of interest" description="Disordered" evidence="9">
    <location>
        <begin position="362"/>
        <end position="420"/>
    </location>
</feature>
<dbReference type="GO" id="GO:0031177">
    <property type="term" value="F:phosphopantetheine binding"/>
    <property type="evidence" value="ECO:0007669"/>
    <property type="project" value="InterPro"/>
</dbReference>
<keyword evidence="6" id="KW-0597">Phosphoprotein</keyword>
<organism evidence="11 12">
    <name type="scientific">Nocardia otitidiscaviarum</name>
    <dbReference type="NCBI Taxonomy" id="1823"/>
    <lineage>
        <taxon>Bacteria</taxon>
        <taxon>Bacillati</taxon>
        <taxon>Actinomycetota</taxon>
        <taxon>Actinomycetes</taxon>
        <taxon>Mycobacteriales</taxon>
        <taxon>Nocardiaceae</taxon>
        <taxon>Nocardia</taxon>
    </lineage>
</organism>
<dbReference type="InterPro" id="IPR029063">
    <property type="entry name" value="SAM-dependent_MTases_sf"/>
</dbReference>
<dbReference type="RefSeq" id="WP_143981181.1">
    <property type="nucleotide sequence ID" value="NZ_CP041695.1"/>
</dbReference>
<evidence type="ECO:0000313" key="12">
    <source>
        <dbReference type="Proteomes" id="UP000317039"/>
    </source>
</evidence>
<dbReference type="InterPro" id="IPR009081">
    <property type="entry name" value="PP-bd_ACP"/>
</dbReference>
<comment type="cofactor">
    <cofactor evidence="1">
        <name>pantetheine 4'-phosphate</name>
        <dbReference type="ChEBI" id="CHEBI:47942"/>
    </cofactor>
</comment>
<evidence type="ECO:0000256" key="9">
    <source>
        <dbReference type="SAM" id="MobiDB-lite"/>
    </source>
</evidence>
<dbReference type="Pfam" id="PF13193">
    <property type="entry name" value="AMP-binding_C"/>
    <property type="match status" value="1"/>
</dbReference>
<dbReference type="FunFam" id="3.30.559.10:FF:000023">
    <property type="entry name" value="Non-ribosomal peptide synthetase"/>
    <property type="match status" value="2"/>
</dbReference>
<dbReference type="Pfam" id="PF00550">
    <property type="entry name" value="PP-binding"/>
    <property type="match status" value="3"/>
</dbReference>
<keyword evidence="7" id="KW-0436">Ligase</keyword>
<dbReference type="PROSITE" id="PS00012">
    <property type="entry name" value="PHOSPHOPANTETHEINE"/>
    <property type="match status" value="1"/>
</dbReference>
<dbReference type="InterPro" id="IPR045851">
    <property type="entry name" value="AMP-bd_C_sf"/>
</dbReference>
<dbReference type="SUPFAM" id="SSF47336">
    <property type="entry name" value="ACP-like"/>
    <property type="match status" value="3"/>
</dbReference>
<dbReference type="NCBIfam" id="TIGR01733">
    <property type="entry name" value="AA-adenyl-dom"/>
    <property type="match status" value="1"/>
</dbReference>
<evidence type="ECO:0000256" key="8">
    <source>
        <dbReference type="ARBA" id="ARBA00033440"/>
    </source>
</evidence>
<evidence type="ECO:0000256" key="6">
    <source>
        <dbReference type="ARBA" id="ARBA00022553"/>
    </source>
</evidence>
<evidence type="ECO:0000256" key="5">
    <source>
        <dbReference type="ARBA" id="ARBA00022450"/>
    </source>
</evidence>
<dbReference type="InterPro" id="IPR025110">
    <property type="entry name" value="AMP-bd_C"/>
</dbReference>
<dbReference type="InterPro" id="IPR023213">
    <property type="entry name" value="CAT-like_dom_sf"/>
</dbReference>
<dbReference type="GO" id="GO:0043041">
    <property type="term" value="P:amino acid activation for nonribosomal peptide biosynthetic process"/>
    <property type="evidence" value="ECO:0007669"/>
    <property type="project" value="TreeGrafter"/>
</dbReference>
<evidence type="ECO:0000256" key="4">
    <source>
        <dbReference type="ARBA" id="ARBA00016743"/>
    </source>
</evidence>
<dbReference type="GO" id="GO:0008610">
    <property type="term" value="P:lipid biosynthetic process"/>
    <property type="evidence" value="ECO:0007669"/>
    <property type="project" value="UniProtKB-ARBA"/>
</dbReference>
<dbReference type="InterPro" id="IPR036736">
    <property type="entry name" value="ACP-like_sf"/>
</dbReference>
<dbReference type="InterPro" id="IPR042099">
    <property type="entry name" value="ANL_N_sf"/>
</dbReference>
<feature type="region of interest" description="Disordered" evidence="9">
    <location>
        <begin position="80"/>
        <end position="108"/>
    </location>
</feature>
<dbReference type="InterPro" id="IPR000873">
    <property type="entry name" value="AMP-dep_synth/lig_dom"/>
</dbReference>
<feature type="domain" description="Carrier" evidence="10">
    <location>
        <begin position="2520"/>
        <end position="2595"/>
    </location>
</feature>
<comment type="similarity">
    <text evidence="3">Belongs to the ATP-dependent AMP-binding enzyme family. MbtB subfamily.</text>
</comment>
<dbReference type="InterPro" id="IPR001242">
    <property type="entry name" value="Condensation_dom"/>
</dbReference>
<reference evidence="11 12" key="1">
    <citation type="submission" date="2019-07" db="EMBL/GenBank/DDBJ databases">
        <title>Complete Genome Sequence and Methylome Analysis of Nocardia otitidis-caviarum NEB252.</title>
        <authorList>
            <person name="Fomenkov A."/>
            <person name="Anton B.P."/>
            <person name="Vincze T."/>
            <person name="Roberts R.J."/>
        </authorList>
    </citation>
    <scope>NUCLEOTIDE SEQUENCE [LARGE SCALE GENOMIC DNA]</scope>
    <source>
        <strain evidence="11 12">NEB252</strain>
    </source>
</reference>
<dbReference type="FunFam" id="3.30.300.30:FF:000015">
    <property type="entry name" value="Nonribosomal peptide synthase SidD"/>
    <property type="match status" value="1"/>
</dbReference>
<dbReference type="GO" id="GO:0016874">
    <property type="term" value="F:ligase activity"/>
    <property type="evidence" value="ECO:0007669"/>
    <property type="project" value="UniProtKB-KW"/>
</dbReference>
<feature type="compositionally biased region" description="Low complexity" evidence="9">
    <location>
        <begin position="362"/>
        <end position="384"/>
    </location>
</feature>
<dbReference type="InterPro" id="IPR057737">
    <property type="entry name" value="Condensation_MtbB-like"/>
</dbReference>
<dbReference type="Gene3D" id="3.40.50.150">
    <property type="entry name" value="Vaccinia Virus protein VP39"/>
    <property type="match status" value="1"/>
</dbReference>
<dbReference type="GO" id="GO:0005737">
    <property type="term" value="C:cytoplasm"/>
    <property type="evidence" value="ECO:0007669"/>
    <property type="project" value="TreeGrafter"/>
</dbReference>
<evidence type="ECO:0000256" key="7">
    <source>
        <dbReference type="ARBA" id="ARBA00022598"/>
    </source>
</evidence>
<name>A0A516NLP3_9NOCA</name>
<dbReference type="CDD" id="cd12114">
    <property type="entry name" value="A_NRPS_TlmIV_like"/>
    <property type="match status" value="1"/>
</dbReference>
<dbReference type="InterPro" id="IPR020845">
    <property type="entry name" value="AMP-binding_CS"/>
</dbReference>
<keyword evidence="5" id="KW-0596">Phosphopantetheine</keyword>
<feature type="compositionally biased region" description="Low complexity" evidence="9">
    <location>
        <begin position="408"/>
        <end position="420"/>
    </location>
</feature>
<dbReference type="Gene3D" id="3.30.559.30">
    <property type="entry name" value="Nonribosomal peptide synthetase, condensation domain"/>
    <property type="match status" value="2"/>
</dbReference>
<evidence type="ECO:0000259" key="10">
    <source>
        <dbReference type="PROSITE" id="PS50075"/>
    </source>
</evidence>
<dbReference type="FunFam" id="3.30.559.30:FF:000006">
    <property type="entry name" value="Yersiniabactin polyketide/non-ribosomal peptide synthetase"/>
    <property type="match status" value="2"/>
</dbReference>
<dbReference type="SUPFAM" id="SSF56801">
    <property type="entry name" value="Acetyl-CoA synthetase-like"/>
    <property type="match status" value="2"/>
</dbReference>
<dbReference type="UniPathway" id="UPA00011"/>
<dbReference type="KEGG" id="nod:FOH10_15030"/>
<sequence>MSLSASDVIAAVATVLDVPPTTLDPEEDLLQRGLDSISAMALAGRWRRAGSGVRFVDLLERPRLSAWVEMVAERAAGQRDAAAEAADAPESGRALGPDPGAGVLPASNHESAVDEPFDLATMQHAYWVGRQPGQRLGGVAAHFYNEFDGRDVDPDRLEAAVTALLARHDMLRASFDADGRQRVLARSPWNGLRVNDFRSDPAGLERLRAELSHRQLDVARGEVFDIQLSLTPDGTRVHVNLDMLAADAQSLRILFTDLAALYRDPRALLPELRYSYRRYLAEHRERVRSRPEYRAAQEYWRGRLPELPGAPSLPPPIVSAPVASAPVASAPPASAPPASAPSAPVSISSISARAASAASVSSAPAPTVSGSAGAASATPVSGVSDSAGAETVGPVSAASISDVRVSGASTSTDRVRTASTSTVSGSAAAAFAKQASVASADAGAATSSAAVAVSGRDETRVVRKHHRLSPDARRRLELGARQRGITPAVAIAAVFAEVVGAWSAQPSSLLNVPLFDREPLHLDVAGLVGDFTSSVLVAVDTAVPGTFAERASALQRRFRADAAHADYPGVDVLRDLSRHHGDAQLAPVVYTSALGLGELFAPQVRACFGDPVWIISQGPQVTLDAQVTEFDGGLLVNWDARRDAFAPGVLDAMFTAYTDLLDLLVTDATAWDCPVPSLLPTGQRAVRDAVNATTSGAGSNGAGGLPVSVGATLHEPFFALADSRPGAPAVLWGADGCLTYGELARRARAIAAELPAGQLLPVRLPKGPDQIATVLGILAAGSAYVPVGVDQPAHRRERILRHAGPLPADEAEGLAYVIFTSGSTGDPKGVRIPHSAAVNTIDDLTERFALTSRDRTLAVSALDFDLSVFDIFAPLRTGGAVVLVGEEQRRDPAAWAELVTRHGVTVLNCVPAVLDMLVSTARELPLRTVLVGGDRVSVDLPARLHAAAPDCVFAALGGTTETAIHSTIQLVTPEAAHDFSDPAAGWGSIPYGTPLREVACRVVDPLGRDRPDWVAGELLIGGAGVARGYLGDPDRTRERFVDGWYRTGDLARYRPDGTLEFLGRMDHQVKVRGHRIEPGEIDAALLAHPAVGRAVTVLAGSRLAAAVTPVTEPVDGTAFDPPCAAATNQVPVVHATLTRLLDDANPIAGRFEPLVERWREWLRDNQARVSAVAAHTGRALLDRADGSVEPLSADPLPVDVLRVDSVPVNVLPVDSVPVNVLPVDSVPVNVLPVDSVPASVLPVDSVPASVLPAGSVPTSVLPVDSLPAEPLPVDPLPVEPLARVLSGECDPLTLLDHPVLAPTTLLWSLPETTEALDAVLDAVRDLSGRTARPVRVAELGDNLGDRLLAAIDQDPALAADAIEYTRVPRTGEIPDTLHGQCDLVLAFATLHTYPDPAAGLSAAAYLLRPKGVLVLVEQPELPPLGLLSAALLEGGFPGGDPMLAPRRWQELLAASGFAVEQAAAHGSLFSLTAAWTGVPVDTADLAAFLAERLPEPMRPDTIRVLPRLPLSANGKIDRTALTALLAAAEPAVAVTPPATAAEQRVAAVWSEVLGVNGIGREHDFFALGGDSLLATRMVGRFTGMKLADLYAHRTVASFAARLRADDATGLRTVTADLAARYEPFPASDIQRAYWIGRGSGAALGGVGTHYYSEFDCPDLDPERFERAWRTLIVRHEMLRAVFDADGNQRILRVADLPEWRMRRVDGDVRALMSHQVLDPHTWPLFDVRLGSDGRVGISLDNIVLDGLSMMILFSELDLLYRNPDVELAPVEVSFRDYIIQIQPAAGEESRRYWLDRIPQLPPAPSPPLRVDPATVGLPRFVRRSGRLSADAWDRLRRTARAEGLTPTTLLLACYGEVLARWSGRPDITVNVTLFDRVAAHPHINRVLGDFTSLLFTEFRSAATILDSARRLHERMWSDLDHRDVSPMWVLRELARHHGEQVGFPVVFTSALGVAEEGLSLDPSGFGEKVWAISQTPQVWMDLQVHEADGGLAYALDTVDELFCEGTVPALFQAFEELVRELGDRAATTVSAPRVAPDRGIGPGRARHGLLHEACFGQRPDAVALVHEGGEVTYGELTDRALRIAATLPPHQVIAISLPKGPDQIAAVLGVLAAGSAYLPIGVDQPAARRERVLAAAGADIVIDDIERFLAPAPAAAPVPTAPDALAYVIYTSGSTGEPKGVEITHAAAYNTVTDVNERYGVDSRDRVLAVSALDFDLSVYDIFGLLSVGGTLVLIDEDARRDARTWSRLVSEHRVTVWNTVPTLLDMLLAATDTATLPLRLVLVSGDWVNLDSPARLHAVAPDCRFVALGGATEAAIWSNACEVHEVPERWTSIPYGHALRGQRYRVVDDFGRDCPDWVAGELWIGGAGVAHGYRGDPELTAAKFVPHDGVRWYRTGDRGRFWADGTLEFLGRTDHQVKIRGHRIELGEIESALASYPGVADGVAVATGARTRRRLAGFVVPQPDGPAPDTDALREHLRGLLPAYAVPHALVVLDALPLTANGKVDRRALADVDHEITVDPPTGPTETLLAALLGELLRVTPGRDDNFFALGCDSLIVTRLTERLRREHGIRLTLREVFSAPTIADLAGFIDTRRIEEGEL</sequence>
<dbReference type="InterPro" id="IPR020806">
    <property type="entry name" value="PKS_PP-bd"/>
</dbReference>
<dbReference type="CDD" id="cd19535">
    <property type="entry name" value="Cyc_NRPS"/>
    <property type="match status" value="2"/>
</dbReference>
<feature type="domain" description="Carrier" evidence="10">
    <location>
        <begin position="1"/>
        <end position="75"/>
    </location>
</feature>
<dbReference type="SMART" id="SM00823">
    <property type="entry name" value="PKS_PP"/>
    <property type="match status" value="3"/>
</dbReference>
<dbReference type="PROSITE" id="PS00455">
    <property type="entry name" value="AMP_BINDING"/>
    <property type="match status" value="2"/>
</dbReference>
<protein>
    <recommendedName>
        <fullName evidence="4">Phenyloxazoline synthase MbtB</fullName>
    </recommendedName>
    <alternativeName>
        <fullName evidence="8">Mycobactin synthetase protein B</fullName>
    </alternativeName>
</protein>
<evidence type="ECO:0000256" key="3">
    <source>
        <dbReference type="ARBA" id="ARBA00007380"/>
    </source>
</evidence>
<proteinExistence type="inferred from homology"/>
<dbReference type="PROSITE" id="PS50075">
    <property type="entry name" value="CARRIER"/>
    <property type="match status" value="3"/>
</dbReference>
<dbReference type="Pfam" id="PF00668">
    <property type="entry name" value="Condensation"/>
    <property type="match status" value="2"/>
</dbReference>
<dbReference type="GO" id="GO:0044550">
    <property type="term" value="P:secondary metabolite biosynthetic process"/>
    <property type="evidence" value="ECO:0007669"/>
    <property type="project" value="TreeGrafter"/>
</dbReference>
<dbReference type="Gene3D" id="3.30.559.10">
    <property type="entry name" value="Chloramphenicol acetyltransferase-like domain"/>
    <property type="match status" value="2"/>
</dbReference>
<evidence type="ECO:0000313" key="11">
    <source>
        <dbReference type="EMBL" id="QDP79831.1"/>
    </source>
</evidence>
<evidence type="ECO:0000256" key="1">
    <source>
        <dbReference type="ARBA" id="ARBA00001957"/>
    </source>
</evidence>
<dbReference type="Proteomes" id="UP000317039">
    <property type="component" value="Chromosome"/>
</dbReference>
<evidence type="ECO:0000256" key="2">
    <source>
        <dbReference type="ARBA" id="ARBA00005102"/>
    </source>
</evidence>
<accession>A0A516NLP3</accession>
<dbReference type="Pfam" id="PF00501">
    <property type="entry name" value="AMP-binding"/>
    <property type="match status" value="3"/>
</dbReference>
<dbReference type="SUPFAM" id="SSF52777">
    <property type="entry name" value="CoA-dependent acyltransferases"/>
    <property type="match status" value="4"/>
</dbReference>
<dbReference type="InterPro" id="IPR010071">
    <property type="entry name" value="AA_adenyl_dom"/>
</dbReference>
<dbReference type="SUPFAM" id="SSF53335">
    <property type="entry name" value="S-adenosyl-L-methionine-dependent methyltransferases"/>
    <property type="match status" value="1"/>
</dbReference>
<dbReference type="Gene3D" id="1.10.1200.10">
    <property type="entry name" value="ACP-like"/>
    <property type="match status" value="3"/>
</dbReference>
<dbReference type="EMBL" id="CP041695">
    <property type="protein sequence ID" value="QDP79831.1"/>
    <property type="molecule type" value="Genomic_DNA"/>
</dbReference>
<dbReference type="PANTHER" id="PTHR45527">
    <property type="entry name" value="NONRIBOSOMAL PEPTIDE SYNTHETASE"/>
    <property type="match status" value="1"/>
</dbReference>
<dbReference type="InterPro" id="IPR006162">
    <property type="entry name" value="Ppantetheine_attach_site"/>
</dbReference>
<feature type="compositionally biased region" description="Low complexity" evidence="9">
    <location>
        <begin position="80"/>
        <end position="94"/>
    </location>
</feature>
<dbReference type="Gene3D" id="3.40.50.12780">
    <property type="entry name" value="N-terminal domain of ligase-like"/>
    <property type="match status" value="2"/>
</dbReference>
<comment type="pathway">
    <text evidence="2">Siderophore biosynthesis; mycobactin biosynthesis.</text>
</comment>
<gene>
    <name evidence="11" type="ORF">FOH10_15030</name>
</gene>
<dbReference type="Gene3D" id="3.30.300.30">
    <property type="match status" value="2"/>
</dbReference>
<dbReference type="GeneID" id="80333694"/>